<reference evidence="1 2" key="1">
    <citation type="submission" date="2018-07" db="EMBL/GenBank/DDBJ databases">
        <authorList>
            <consortium name="Pathogen Informatics"/>
        </authorList>
    </citation>
    <scope>NUCLEOTIDE SEQUENCE [LARGE SCALE GENOMIC DNA]</scope>
    <source>
        <strain evidence="1 2">4300STDY7045823</strain>
    </source>
</reference>
<name>A0A333V3B4_ACIBA</name>
<dbReference type="RefSeq" id="WP_001037171.1">
    <property type="nucleotide sequence ID" value="NZ_CAJHHM010000012.1"/>
</dbReference>
<organism evidence="1 2">
    <name type="scientific">Acinetobacter baumannii</name>
    <dbReference type="NCBI Taxonomy" id="470"/>
    <lineage>
        <taxon>Bacteria</taxon>
        <taxon>Pseudomonadati</taxon>
        <taxon>Pseudomonadota</taxon>
        <taxon>Gammaproteobacteria</taxon>
        <taxon>Moraxellales</taxon>
        <taxon>Moraxellaceae</taxon>
        <taxon>Acinetobacter</taxon>
        <taxon>Acinetobacter calcoaceticus/baumannii complex</taxon>
    </lineage>
</organism>
<evidence type="ECO:0000313" key="1">
    <source>
        <dbReference type="EMBL" id="SST22039.1"/>
    </source>
</evidence>
<dbReference type="AlphaFoldDB" id="A0A333V3B4"/>
<evidence type="ECO:0000313" key="2">
    <source>
        <dbReference type="Proteomes" id="UP000252694"/>
    </source>
</evidence>
<proteinExistence type="predicted"/>
<dbReference type="EMBL" id="UFMQ01000005">
    <property type="protein sequence ID" value="SST22039.1"/>
    <property type="molecule type" value="Genomic_DNA"/>
</dbReference>
<accession>A0A333V3B4</accession>
<sequence length="134" mass="15316">MNKLFLISKVGGYANAERILMALKKEGRDVSYTVALDCGFTFHASELYEAWSNPKFDYNDGIIIGSFDRNQKLILSNAHGYLGCYWGYHSFRPTVHLKSVQNLNDLKSEAINNGAKIDWNTYQWVLNNFELISP</sequence>
<gene>
    <name evidence="1" type="ORF">SAMEA104305318_01597</name>
</gene>
<protein>
    <submittedName>
        <fullName evidence="1">Uncharacterized protein</fullName>
    </submittedName>
</protein>
<dbReference type="Proteomes" id="UP000252694">
    <property type="component" value="Unassembled WGS sequence"/>
</dbReference>